<evidence type="ECO:0000256" key="4">
    <source>
        <dbReference type="ARBA" id="ARBA00023002"/>
    </source>
</evidence>
<keyword evidence="5" id="KW-0503">Monooxygenase</keyword>
<dbReference type="AlphaFoldDB" id="A0A642UXV9"/>
<dbReference type="PANTHER" id="PTHR13789:SF172">
    <property type="entry name" value="HYDROXYLASE, PUTATIVE (AFU_ORTHOLOGUE AFUA_1G12410)-RELATED"/>
    <property type="match status" value="1"/>
</dbReference>
<evidence type="ECO:0000256" key="1">
    <source>
        <dbReference type="ARBA" id="ARBA00007992"/>
    </source>
</evidence>
<dbReference type="Proteomes" id="UP000761534">
    <property type="component" value="Unassembled WGS sequence"/>
</dbReference>
<evidence type="ECO:0000313" key="8">
    <source>
        <dbReference type="Proteomes" id="UP000761534"/>
    </source>
</evidence>
<dbReference type="InterPro" id="IPR050493">
    <property type="entry name" value="FAD-dep_Monooxygenase_BioMet"/>
</dbReference>
<dbReference type="InterPro" id="IPR036188">
    <property type="entry name" value="FAD/NAD-bd_sf"/>
</dbReference>
<evidence type="ECO:0000259" key="6">
    <source>
        <dbReference type="Pfam" id="PF01494"/>
    </source>
</evidence>
<gene>
    <name evidence="7" type="ORF">TRICI_005373</name>
</gene>
<dbReference type="PRINTS" id="PR00420">
    <property type="entry name" value="RNGMNOXGNASE"/>
</dbReference>
<keyword evidence="8" id="KW-1185">Reference proteome</keyword>
<protein>
    <recommendedName>
        <fullName evidence="6">FAD-binding domain-containing protein</fullName>
    </recommendedName>
</protein>
<dbReference type="Pfam" id="PF01494">
    <property type="entry name" value="FAD_binding_3"/>
    <property type="match status" value="1"/>
</dbReference>
<feature type="domain" description="FAD-binding" evidence="6">
    <location>
        <begin position="9"/>
        <end position="359"/>
    </location>
</feature>
<comment type="similarity">
    <text evidence="1">Belongs to the paxM FAD-dependent monooxygenase family.</text>
</comment>
<dbReference type="PANTHER" id="PTHR13789">
    <property type="entry name" value="MONOOXYGENASE"/>
    <property type="match status" value="1"/>
</dbReference>
<organism evidence="7 8">
    <name type="scientific">Trichomonascus ciferrii</name>
    <dbReference type="NCBI Taxonomy" id="44093"/>
    <lineage>
        <taxon>Eukaryota</taxon>
        <taxon>Fungi</taxon>
        <taxon>Dikarya</taxon>
        <taxon>Ascomycota</taxon>
        <taxon>Saccharomycotina</taxon>
        <taxon>Dipodascomycetes</taxon>
        <taxon>Dipodascales</taxon>
        <taxon>Trichomonascaceae</taxon>
        <taxon>Trichomonascus</taxon>
        <taxon>Trichomonascus ciferrii complex</taxon>
    </lineage>
</organism>
<proteinExistence type="inferred from homology"/>
<evidence type="ECO:0000256" key="5">
    <source>
        <dbReference type="ARBA" id="ARBA00023033"/>
    </source>
</evidence>
<dbReference type="EMBL" id="SWFS01000421">
    <property type="protein sequence ID" value="KAA8904951.1"/>
    <property type="molecule type" value="Genomic_DNA"/>
</dbReference>
<dbReference type="SUPFAM" id="SSF54373">
    <property type="entry name" value="FAD-linked reductases, C-terminal domain"/>
    <property type="match status" value="1"/>
</dbReference>
<dbReference type="VEuPathDB" id="FungiDB:TRICI_005373"/>
<dbReference type="InterPro" id="IPR002938">
    <property type="entry name" value="FAD-bd"/>
</dbReference>
<dbReference type="GO" id="GO:0071949">
    <property type="term" value="F:FAD binding"/>
    <property type="evidence" value="ECO:0007669"/>
    <property type="project" value="InterPro"/>
</dbReference>
<dbReference type="GO" id="GO:0004497">
    <property type="term" value="F:monooxygenase activity"/>
    <property type="evidence" value="ECO:0007669"/>
    <property type="project" value="UniProtKB-KW"/>
</dbReference>
<dbReference type="Gene3D" id="3.50.50.60">
    <property type="entry name" value="FAD/NAD(P)-binding domain"/>
    <property type="match status" value="1"/>
</dbReference>
<name>A0A642UXV9_9ASCO</name>
<keyword evidence="4" id="KW-0560">Oxidoreductase</keyword>
<evidence type="ECO:0000256" key="3">
    <source>
        <dbReference type="ARBA" id="ARBA00022827"/>
    </source>
</evidence>
<evidence type="ECO:0000313" key="7">
    <source>
        <dbReference type="EMBL" id="KAA8904951.1"/>
    </source>
</evidence>
<dbReference type="OrthoDB" id="9993796at2759"/>
<evidence type="ECO:0000256" key="2">
    <source>
        <dbReference type="ARBA" id="ARBA00022630"/>
    </source>
</evidence>
<reference evidence="7" key="1">
    <citation type="journal article" date="2019" name="G3 (Bethesda)">
        <title>Genome Assemblies of Two Rare Opportunistic Yeast Pathogens: Diutina rugosa (syn. Candida rugosa) and Trichomonascus ciferrii (syn. Candida ciferrii).</title>
        <authorList>
            <person name="Mixao V."/>
            <person name="Saus E."/>
            <person name="Hansen A.P."/>
            <person name="Lass-Florl C."/>
            <person name="Gabaldon T."/>
        </authorList>
    </citation>
    <scope>NUCLEOTIDE SEQUENCE</scope>
    <source>
        <strain evidence="7">CBS 4856</strain>
    </source>
</reference>
<comment type="caution">
    <text evidence="7">The sequence shown here is derived from an EMBL/GenBank/DDBJ whole genome shotgun (WGS) entry which is preliminary data.</text>
</comment>
<keyword evidence="3" id="KW-0274">FAD</keyword>
<dbReference type="SUPFAM" id="SSF51905">
    <property type="entry name" value="FAD/NAD(P)-binding domain"/>
    <property type="match status" value="1"/>
</dbReference>
<sequence>MTNEWKPLKIAIVGAGIGGLAAAIALRRHGHEVHIYEKHDFAHEVGASISCAANGGRHLVEWGVDVKAAKPVFLKDLIRHDWETGKVKAIYPFEDYSDKYGVPYFMFHRKDIHTVLLNTALGDKIDGNPCELHVNHNAVKWEDNTVYFENGRSVTADLIIGADGVGSTMRKLIGVKPDYHPSTSCCYRCLVTNEDVQKYNFYDFTKNGAIEFWGGEGIDKIVISPCSNGDIISFYCFYPSSYNNLRKDGWDNDATLEQLLDTFPKLDSQIRDMFKRAFDIKQWRLYVHEEYETWSNGNTTLMSDAAHPMLPDQSQGACQAIEDAAALGYIFSKKFNFSVPDGLKIYEQVRKPRATKVQKASARAREDLSERIGFSASVDKPGKLTIEEICGYDIKADVDRKAAALFDSSKL</sequence>
<accession>A0A642UXV9</accession>
<keyword evidence="2" id="KW-0285">Flavoprotein</keyword>